<dbReference type="EMBL" id="LT607411">
    <property type="protein sequence ID" value="SCF04093.1"/>
    <property type="molecule type" value="Genomic_DNA"/>
</dbReference>
<reference evidence="2" key="1">
    <citation type="submission" date="2016-06" db="EMBL/GenBank/DDBJ databases">
        <authorList>
            <person name="Varghese N."/>
            <person name="Submissions Spin"/>
        </authorList>
    </citation>
    <scope>NUCLEOTIDE SEQUENCE [LARGE SCALE GENOMIC DNA]</scope>
    <source>
        <strain evidence="2">DSM 43909</strain>
    </source>
</reference>
<dbReference type="RefSeq" id="WP_089006850.1">
    <property type="nucleotide sequence ID" value="NZ_LT607411.1"/>
</dbReference>
<organism evidence="1 2">
    <name type="scientific">Micromonospora viridifaciens</name>
    <dbReference type="NCBI Taxonomy" id="1881"/>
    <lineage>
        <taxon>Bacteria</taxon>
        <taxon>Bacillati</taxon>
        <taxon>Actinomycetota</taxon>
        <taxon>Actinomycetes</taxon>
        <taxon>Micromonosporales</taxon>
        <taxon>Micromonosporaceae</taxon>
        <taxon>Micromonospora</taxon>
    </lineage>
</organism>
<protein>
    <submittedName>
        <fullName evidence="1">Uncharacterized protein</fullName>
    </submittedName>
</protein>
<dbReference type="OrthoDB" id="4315401at2"/>
<keyword evidence="2" id="KW-1185">Reference proteome</keyword>
<proteinExistence type="predicted"/>
<gene>
    <name evidence="1" type="ORF">GA0074695_3056</name>
</gene>
<evidence type="ECO:0000313" key="1">
    <source>
        <dbReference type="EMBL" id="SCF04093.1"/>
    </source>
</evidence>
<dbReference type="AlphaFoldDB" id="A0A1C4X6K8"/>
<accession>A0A1C4X6K8</accession>
<sequence length="161" mass="17526">MRATGICLAVGVDPSPKRIEGARSRLKHMVNRKVPGREEPGIVTFCTETDLTFPPFESGSPIGGGWWCQNRGLGALRSRMFGNVPGMANCGGCEAEFDVSDARKEYAAEYSSEIDYDDHFEGDLCGSCAIAQTDSWANAGNAILMMNGDMDYDADHVEKYL</sequence>
<dbReference type="Proteomes" id="UP000198242">
    <property type="component" value="Chromosome I"/>
</dbReference>
<evidence type="ECO:0000313" key="2">
    <source>
        <dbReference type="Proteomes" id="UP000198242"/>
    </source>
</evidence>
<name>A0A1C4X6K8_MICVI</name>